<dbReference type="SUPFAM" id="SSF55729">
    <property type="entry name" value="Acyl-CoA N-acyltransferases (Nat)"/>
    <property type="match status" value="1"/>
</dbReference>
<dbReference type="AlphaFoldDB" id="A0AAJ1VPK1"/>
<reference evidence="2" key="2">
    <citation type="submission" date="2019-01" db="EMBL/GenBank/DDBJ databases">
        <title>Oenococcus sicerae UCMA17102.</title>
        <authorList>
            <person name="Cousin F.J."/>
            <person name="Le Guellec R."/>
            <person name="Cretenet M."/>
        </authorList>
    </citation>
    <scope>NUCLEOTIDE SEQUENCE</scope>
    <source>
        <strain evidence="2">UCMA17102</strain>
    </source>
</reference>
<dbReference type="InterPro" id="IPR016181">
    <property type="entry name" value="Acyl_CoA_acyltransferase"/>
</dbReference>
<accession>A0AAJ1VPK1</accession>
<evidence type="ECO:0000259" key="1">
    <source>
        <dbReference type="PROSITE" id="PS51186"/>
    </source>
</evidence>
<protein>
    <submittedName>
        <fullName evidence="2">GNAT family N-acetyltransferase</fullName>
    </submittedName>
</protein>
<feature type="domain" description="N-acetyltransferase" evidence="1">
    <location>
        <begin position="4"/>
        <end position="177"/>
    </location>
</feature>
<evidence type="ECO:0000313" key="4">
    <source>
        <dbReference type="Proteomes" id="UP000286907"/>
    </source>
</evidence>
<evidence type="ECO:0000313" key="5">
    <source>
        <dbReference type="Proteomes" id="UP001167919"/>
    </source>
</evidence>
<proteinExistence type="predicted"/>
<dbReference type="EMBL" id="SDWY01000004">
    <property type="protein sequence ID" value="MDN6900894.1"/>
    <property type="molecule type" value="Genomic_DNA"/>
</dbReference>
<evidence type="ECO:0000313" key="3">
    <source>
        <dbReference type="EMBL" id="QAS69170.1"/>
    </source>
</evidence>
<dbReference type="Proteomes" id="UP000286907">
    <property type="component" value="Chromosome"/>
</dbReference>
<reference evidence="3 4" key="1">
    <citation type="journal article" date="2019" name="Syst. Appl. Microbiol.">
        <title>Oenococcus sicerae sp. nov., isolated from French cider.</title>
        <authorList>
            <person name="Cousin F.J."/>
            <person name="Le Guellec R."/>
            <person name="Chagnot C."/>
            <person name="Goux D."/>
            <person name="Dalmasso M."/>
            <person name="Laplace J.M."/>
            <person name="Cretenet M."/>
        </authorList>
    </citation>
    <scope>NUCLEOTIDE SEQUENCE [LARGE SCALE GENOMIC DNA]</scope>
    <source>
        <strain evidence="3 4">UCMA 15228</strain>
    </source>
</reference>
<organism evidence="2 5">
    <name type="scientific">Oenococcus sicerae</name>
    <dbReference type="NCBI Taxonomy" id="2203724"/>
    <lineage>
        <taxon>Bacteria</taxon>
        <taxon>Bacillati</taxon>
        <taxon>Bacillota</taxon>
        <taxon>Bacilli</taxon>
        <taxon>Lactobacillales</taxon>
        <taxon>Lactobacillaceae</taxon>
        <taxon>Oenococcus</taxon>
    </lineage>
</organism>
<dbReference type="RefSeq" id="WP_128685048.1">
    <property type="nucleotide sequence ID" value="NZ_CP029684.2"/>
</dbReference>
<dbReference type="GO" id="GO:0016747">
    <property type="term" value="F:acyltransferase activity, transferring groups other than amino-acyl groups"/>
    <property type="evidence" value="ECO:0007669"/>
    <property type="project" value="InterPro"/>
</dbReference>
<dbReference type="Gene3D" id="3.40.630.30">
    <property type="match status" value="1"/>
</dbReference>
<gene>
    <name evidence="3" type="ORF">DLJ48_00830</name>
    <name evidence="2" type="ORF">EVC35_07845</name>
</gene>
<sequence>MSNIAIRLANLKDLSEIMQIIADAKARLKLAGSPQWQGTYPNKESFTNDIEKKWSYLLTVDDKIAGVAALMQIPETTYTDIEQGFWLEANNLHYTTIHRIAISDQYTGQHLASLFFKSLIQESNRLGFNQVRFDTHRINFAMQHIGEKLGFQKRGVIYVQDYADNARLAYQLILANSQK</sequence>
<dbReference type="PROSITE" id="PS51186">
    <property type="entry name" value="GNAT"/>
    <property type="match status" value="1"/>
</dbReference>
<dbReference type="Pfam" id="PF00583">
    <property type="entry name" value="Acetyltransf_1"/>
    <property type="match status" value="1"/>
</dbReference>
<dbReference type="InterPro" id="IPR000182">
    <property type="entry name" value="GNAT_dom"/>
</dbReference>
<name>A0AAJ1VPK1_9LACO</name>
<keyword evidence="4" id="KW-1185">Reference proteome</keyword>
<evidence type="ECO:0000313" key="2">
    <source>
        <dbReference type="EMBL" id="MDN6900894.1"/>
    </source>
</evidence>
<reference evidence="3" key="3">
    <citation type="submission" date="2020-01" db="EMBL/GenBank/DDBJ databases">
        <authorList>
            <person name="Cousin F.J."/>
            <person name="Le Guellec R."/>
            <person name="Cretenet M."/>
        </authorList>
    </citation>
    <scope>NUCLEOTIDE SEQUENCE</scope>
    <source>
        <strain evidence="3">UCMA 15228</strain>
    </source>
</reference>
<dbReference type="EMBL" id="CP029684">
    <property type="protein sequence ID" value="QAS69170.1"/>
    <property type="molecule type" value="Genomic_DNA"/>
</dbReference>
<dbReference type="Proteomes" id="UP001167919">
    <property type="component" value="Unassembled WGS sequence"/>
</dbReference>